<dbReference type="PANTHER" id="PTHR36251">
    <property type="entry name" value="FELS-1 PROPHAGE HOST SPECIFICITY PROTEIN-RELATED"/>
    <property type="match status" value="1"/>
</dbReference>
<proteinExistence type="predicted"/>
<evidence type="ECO:0000313" key="6">
    <source>
        <dbReference type="Proteomes" id="UP000239406"/>
    </source>
</evidence>
<feature type="domain" description="CBM-cenC" evidence="2">
    <location>
        <begin position="387"/>
        <end position="543"/>
    </location>
</feature>
<dbReference type="InterPro" id="IPR005604">
    <property type="entry name" value="Phage_T7_tail_fibre-like_N"/>
</dbReference>
<evidence type="ECO:0000259" key="3">
    <source>
        <dbReference type="Pfam" id="PF03906"/>
    </source>
</evidence>
<dbReference type="Gene3D" id="2.60.120.260">
    <property type="entry name" value="Galactose-binding domain-like"/>
    <property type="match status" value="1"/>
</dbReference>
<dbReference type="PANTHER" id="PTHR36251:SF2">
    <property type="entry name" value="GIFSY-2 PROPHAGE HOST SPECIFICITY PROTEIN J, PHAGE LAMBDA"/>
    <property type="match status" value="1"/>
</dbReference>
<evidence type="ECO:0000259" key="4">
    <source>
        <dbReference type="Pfam" id="PF09327"/>
    </source>
</evidence>
<name>A0A2S5T978_9BURK</name>
<feature type="domain" description="Bacteriophage T7 tail fibre protein-like N-terminal" evidence="3">
    <location>
        <begin position="6"/>
        <end position="107"/>
    </location>
</feature>
<keyword evidence="6" id="KW-1185">Reference proteome</keyword>
<evidence type="ECO:0000313" key="5">
    <source>
        <dbReference type="EMBL" id="PPE71482.1"/>
    </source>
</evidence>
<feature type="domain" description="Tip attachment protein J central straight fiber" evidence="4">
    <location>
        <begin position="654"/>
        <end position="706"/>
    </location>
</feature>
<dbReference type="Proteomes" id="UP000239406">
    <property type="component" value="Unassembled WGS sequence"/>
</dbReference>
<protein>
    <submittedName>
        <fullName evidence="5">Uncharacterized protein</fullName>
    </submittedName>
</protein>
<evidence type="ECO:0000259" key="2">
    <source>
        <dbReference type="Pfam" id="PF02018"/>
    </source>
</evidence>
<dbReference type="GO" id="GO:0016798">
    <property type="term" value="F:hydrolase activity, acting on glycosyl bonds"/>
    <property type="evidence" value="ECO:0007669"/>
    <property type="project" value="InterPro"/>
</dbReference>
<dbReference type="InterPro" id="IPR053171">
    <property type="entry name" value="Viral_Tip_Attach_Protein"/>
</dbReference>
<dbReference type="RefSeq" id="WP_104355676.1">
    <property type="nucleotide sequence ID" value="NZ_CP064338.1"/>
</dbReference>
<dbReference type="Pfam" id="PF09327">
    <property type="entry name" value="Phage_Tail_Tip"/>
    <property type="match status" value="2"/>
</dbReference>
<organism evidence="5 6">
    <name type="scientific">Caldimonas thermodepolymerans</name>
    <dbReference type="NCBI Taxonomy" id="215580"/>
    <lineage>
        <taxon>Bacteria</taxon>
        <taxon>Pseudomonadati</taxon>
        <taxon>Pseudomonadota</taxon>
        <taxon>Betaproteobacteria</taxon>
        <taxon>Burkholderiales</taxon>
        <taxon>Sphaerotilaceae</taxon>
        <taxon>Caldimonas</taxon>
    </lineage>
</organism>
<dbReference type="InterPro" id="IPR003305">
    <property type="entry name" value="CenC_carb-bd"/>
</dbReference>
<keyword evidence="1" id="KW-0378">Hydrolase</keyword>
<dbReference type="InterPro" id="IPR008979">
    <property type="entry name" value="Galactose-bd-like_sf"/>
</dbReference>
<reference evidence="5 6" key="1">
    <citation type="submission" date="2018-02" db="EMBL/GenBank/DDBJ databases">
        <title>Reclassifiation of [Polyangium] brachysporum DSM 7029 as Guopingzhaonella breviflexa gen. nov., sp. nov., a member of the family Comamonadaceae.</title>
        <authorList>
            <person name="Tang B."/>
        </authorList>
    </citation>
    <scope>NUCLEOTIDE SEQUENCE [LARGE SCALE GENOMIC DNA]</scope>
    <source>
        <strain evidence="5 6">DSM 15344</strain>
    </source>
</reference>
<dbReference type="EMBL" id="PSNY01000001">
    <property type="protein sequence ID" value="PPE71482.1"/>
    <property type="molecule type" value="Genomic_DNA"/>
</dbReference>
<comment type="caution">
    <text evidence="5">The sequence shown here is derived from an EMBL/GenBank/DDBJ whole genome shotgun (WGS) entry which is preliminary data.</text>
</comment>
<dbReference type="Pfam" id="PF03906">
    <property type="entry name" value="Phage_T7_tail"/>
    <property type="match status" value="1"/>
</dbReference>
<gene>
    <name evidence="5" type="ORF">C1702_00310</name>
</gene>
<sequence length="867" mass="90282">MRSEFNLPGSGPNYPVLWPYLERSHVIVLIDGTPWPFEWVSDTEIRVDFGADGVPPPGAKKLEIIRVTPDLESYAVIKDAANLDADQLNRMRRQLLYLLQERSGGIAGSVGNAITAASSQIESISNALADVNNVLATLTDNLATLDELRSEVTVAKNAATTARDAILSEIADNSDRFTVVNQRLVDLESGADELGSRITSEVLARSTEDSALSARIDQAYADFQTADGALSAAILDVDQARADGDAALASRVSALEASSGGVDPADFAQVQALAEATADALGNVQAQHVLKTVARSDGKQAVAGIGVAATASGDVAQSEIILMADKLLVVPPGAPDDPPNPIMAMGTVNGQPTTVFAANRFGDQSIGASVLVDGSITTRKLTVTGSNLIANSDFATGDLTNWRPWSAPALQAVVPATDADVPPGAPARYVCRFKLTPGTTSTHIAIFAADKAYSDAGADKDGFSVKPGEQYHVSIYAARSEDYAASGFSVIAYFYKTDGSWTTAASVLTAAPSALSSSTWTELKGSFEVPAGALRCWLYVRSTDTTAGGVYFTNLRCARMTDGDLIVQGAVKADHIDSRGLTIKDNEGNVIFGAGNALDWSRITGQPSGIYNSNISIAADGTLNGGGGGKVTYAGLGGKAMGLIDAITPSNVSTYIANAAIGVAQIANVLQSTNYAAGSAGWKIDKSGSMEINNLTARGNITANAVTANSITVNGLQPGAATNVVAVVDTGTVTSPSTTSTTMQWFTVVSATITTVGGKVALGIDVDPTFSLSKVAGSVGSLFCRARVLRNGSPIYTARQRRFDYSDSTVGTQTVDYPHAPAILVDTPSAGTHTYAVQLGYRSNGSPHAAYATANDRRGLSCMEFRR</sequence>
<accession>A0A2S5T978</accession>
<dbReference type="SUPFAM" id="SSF49785">
    <property type="entry name" value="Galactose-binding domain-like"/>
    <property type="match status" value="1"/>
</dbReference>
<feature type="domain" description="Tip attachment protein J central straight fiber" evidence="4">
    <location>
        <begin position="270"/>
        <end position="332"/>
    </location>
</feature>
<dbReference type="Pfam" id="PF02018">
    <property type="entry name" value="CBM_4_9"/>
    <property type="match status" value="1"/>
</dbReference>
<dbReference type="AlphaFoldDB" id="A0A2S5T978"/>
<evidence type="ECO:0000256" key="1">
    <source>
        <dbReference type="ARBA" id="ARBA00022801"/>
    </source>
</evidence>
<dbReference type="InterPro" id="IPR015406">
    <property type="entry name" value="GpJ_CSF"/>
</dbReference>